<reference evidence="2 3" key="1">
    <citation type="journal article" date="2017" name="Gigascience">
        <title>Draft genome of the honey bee ectoparasitic mite, Tropilaelaps mercedesae, is shaped by the parasitic life history.</title>
        <authorList>
            <person name="Dong X."/>
            <person name="Armstrong S.D."/>
            <person name="Xia D."/>
            <person name="Makepeace B.L."/>
            <person name="Darby A.C."/>
            <person name="Kadowaki T."/>
        </authorList>
    </citation>
    <scope>NUCLEOTIDE SEQUENCE [LARGE SCALE GENOMIC DNA]</scope>
    <source>
        <strain evidence="2">Wuxi-XJTLU</strain>
    </source>
</reference>
<comment type="caution">
    <text evidence="2">The sequence shown here is derived from an EMBL/GenBank/DDBJ whole genome shotgun (WGS) entry which is preliminary data.</text>
</comment>
<dbReference type="Proteomes" id="UP000192247">
    <property type="component" value="Unassembled WGS sequence"/>
</dbReference>
<dbReference type="AlphaFoldDB" id="A0A1V9X645"/>
<dbReference type="EMBL" id="MNPL01023396">
    <property type="protein sequence ID" value="OQR68742.1"/>
    <property type="molecule type" value="Genomic_DNA"/>
</dbReference>
<feature type="region of interest" description="Disordered" evidence="1">
    <location>
        <begin position="108"/>
        <end position="147"/>
    </location>
</feature>
<accession>A0A1V9X645</accession>
<feature type="compositionally biased region" description="Low complexity" evidence="1">
    <location>
        <begin position="135"/>
        <end position="147"/>
    </location>
</feature>
<organism evidence="2 3">
    <name type="scientific">Tropilaelaps mercedesae</name>
    <dbReference type="NCBI Taxonomy" id="418985"/>
    <lineage>
        <taxon>Eukaryota</taxon>
        <taxon>Metazoa</taxon>
        <taxon>Ecdysozoa</taxon>
        <taxon>Arthropoda</taxon>
        <taxon>Chelicerata</taxon>
        <taxon>Arachnida</taxon>
        <taxon>Acari</taxon>
        <taxon>Parasitiformes</taxon>
        <taxon>Mesostigmata</taxon>
        <taxon>Gamasina</taxon>
        <taxon>Dermanyssoidea</taxon>
        <taxon>Laelapidae</taxon>
        <taxon>Tropilaelaps</taxon>
    </lineage>
</organism>
<dbReference type="InParanoid" id="A0A1V9X645"/>
<keyword evidence="3" id="KW-1185">Reference proteome</keyword>
<gene>
    <name evidence="2" type="ORF">BIW11_04506</name>
</gene>
<evidence type="ECO:0000256" key="1">
    <source>
        <dbReference type="SAM" id="MobiDB-lite"/>
    </source>
</evidence>
<feature type="compositionally biased region" description="Low complexity" evidence="1">
    <location>
        <begin position="108"/>
        <end position="128"/>
    </location>
</feature>
<feature type="region of interest" description="Disordered" evidence="1">
    <location>
        <begin position="23"/>
        <end position="53"/>
    </location>
</feature>
<feature type="non-terminal residue" evidence="2">
    <location>
        <position position="147"/>
    </location>
</feature>
<evidence type="ECO:0000313" key="2">
    <source>
        <dbReference type="EMBL" id="OQR68742.1"/>
    </source>
</evidence>
<evidence type="ECO:0000313" key="3">
    <source>
        <dbReference type="Proteomes" id="UP000192247"/>
    </source>
</evidence>
<name>A0A1V9X645_9ACAR</name>
<protein>
    <submittedName>
        <fullName evidence="2">Uncharacterized protein</fullName>
    </submittedName>
</protein>
<proteinExistence type="predicted"/>
<sequence>MLRQQARMASVSAIELAAGPSLGGGTTMEGCSPPRVTVGDGSPVGLASPPSPAAMNASQAALFGSCQLAAQGGLLGGLSGIGGLGSPAAFFPSGLDLATHLQLQRQYSSSLSSLQQHLQSSGSPSTTVQPPPPGGSQQQGPPMAAAA</sequence>